<sequence length="180" mass="20421">MDPPLNFNLLMDLLGFDAEDHDFDLDLVPHAAIDDDVYIDMEELFADAVVDDDLDLEAFLDSVIDSDTTTIPGAVNAEKLMADFTPEKGYELGDCSICLETLHEVIYYSFIQMSQSQRPILFGVMKMAWILRFLVVWQGLNEELVVAGHVEEIPIKDQVSSPCFVVILWEALRFWEELVG</sequence>
<name>A0AAW1YME8_RUBAR</name>
<reference evidence="1 2" key="1">
    <citation type="journal article" date="2023" name="G3 (Bethesda)">
        <title>A chromosome-length genome assembly and annotation of blackberry (Rubus argutus, cv. 'Hillquist').</title>
        <authorList>
            <person name="Bruna T."/>
            <person name="Aryal R."/>
            <person name="Dudchenko O."/>
            <person name="Sargent D.J."/>
            <person name="Mead D."/>
            <person name="Buti M."/>
            <person name="Cavallini A."/>
            <person name="Hytonen T."/>
            <person name="Andres J."/>
            <person name="Pham M."/>
            <person name="Weisz D."/>
            <person name="Mascagni F."/>
            <person name="Usai G."/>
            <person name="Natali L."/>
            <person name="Bassil N."/>
            <person name="Fernandez G.E."/>
            <person name="Lomsadze A."/>
            <person name="Armour M."/>
            <person name="Olukolu B."/>
            <person name="Poorten T."/>
            <person name="Britton C."/>
            <person name="Davik J."/>
            <person name="Ashrafi H."/>
            <person name="Aiden E.L."/>
            <person name="Borodovsky M."/>
            <person name="Worthington M."/>
        </authorList>
    </citation>
    <scope>NUCLEOTIDE SEQUENCE [LARGE SCALE GENOMIC DNA]</scope>
    <source>
        <strain evidence="1">PI 553951</strain>
    </source>
</reference>
<organism evidence="1 2">
    <name type="scientific">Rubus argutus</name>
    <name type="common">Southern blackberry</name>
    <dbReference type="NCBI Taxonomy" id="59490"/>
    <lineage>
        <taxon>Eukaryota</taxon>
        <taxon>Viridiplantae</taxon>
        <taxon>Streptophyta</taxon>
        <taxon>Embryophyta</taxon>
        <taxon>Tracheophyta</taxon>
        <taxon>Spermatophyta</taxon>
        <taxon>Magnoliopsida</taxon>
        <taxon>eudicotyledons</taxon>
        <taxon>Gunneridae</taxon>
        <taxon>Pentapetalae</taxon>
        <taxon>rosids</taxon>
        <taxon>fabids</taxon>
        <taxon>Rosales</taxon>
        <taxon>Rosaceae</taxon>
        <taxon>Rosoideae</taxon>
        <taxon>Rosoideae incertae sedis</taxon>
        <taxon>Rubus</taxon>
    </lineage>
</organism>
<dbReference type="EMBL" id="JBEDUW010000001">
    <property type="protein sequence ID" value="KAK9949811.1"/>
    <property type="molecule type" value="Genomic_DNA"/>
</dbReference>
<gene>
    <name evidence="1" type="ORF">M0R45_005322</name>
</gene>
<evidence type="ECO:0000313" key="1">
    <source>
        <dbReference type="EMBL" id="KAK9949811.1"/>
    </source>
</evidence>
<evidence type="ECO:0000313" key="2">
    <source>
        <dbReference type="Proteomes" id="UP001457282"/>
    </source>
</evidence>
<accession>A0AAW1YME8</accession>
<keyword evidence="2" id="KW-1185">Reference proteome</keyword>
<comment type="caution">
    <text evidence="1">The sequence shown here is derived from an EMBL/GenBank/DDBJ whole genome shotgun (WGS) entry which is preliminary data.</text>
</comment>
<proteinExistence type="predicted"/>
<dbReference type="Proteomes" id="UP001457282">
    <property type="component" value="Unassembled WGS sequence"/>
</dbReference>
<protein>
    <submittedName>
        <fullName evidence="1">Uncharacterized protein</fullName>
    </submittedName>
</protein>
<dbReference type="AlphaFoldDB" id="A0AAW1YME8"/>